<evidence type="ECO:0000256" key="1">
    <source>
        <dbReference type="SAM" id="MobiDB-lite"/>
    </source>
</evidence>
<accession>A0A7I8V564</accession>
<organism evidence="2 3">
    <name type="scientific">Dimorphilus gyrociliatus</name>
    <dbReference type="NCBI Taxonomy" id="2664684"/>
    <lineage>
        <taxon>Eukaryota</taxon>
        <taxon>Metazoa</taxon>
        <taxon>Spiralia</taxon>
        <taxon>Lophotrochozoa</taxon>
        <taxon>Annelida</taxon>
        <taxon>Polychaeta</taxon>
        <taxon>Polychaeta incertae sedis</taxon>
        <taxon>Dinophilidae</taxon>
        <taxon>Dimorphilus</taxon>
    </lineage>
</organism>
<feature type="compositionally biased region" description="Basic and acidic residues" evidence="1">
    <location>
        <begin position="91"/>
        <end position="111"/>
    </location>
</feature>
<dbReference type="Proteomes" id="UP000549394">
    <property type="component" value="Unassembled WGS sequence"/>
</dbReference>
<protein>
    <submittedName>
        <fullName evidence="2">DgyrCDS41</fullName>
    </submittedName>
</protein>
<dbReference type="OrthoDB" id="5947521at2759"/>
<comment type="caution">
    <text evidence="2">The sequence shown here is derived from an EMBL/GenBank/DDBJ whole genome shotgun (WGS) entry which is preliminary data.</text>
</comment>
<proteinExistence type="predicted"/>
<reference evidence="2 3" key="1">
    <citation type="submission" date="2020-08" db="EMBL/GenBank/DDBJ databases">
        <authorList>
            <person name="Hejnol A."/>
        </authorList>
    </citation>
    <scope>NUCLEOTIDE SEQUENCE [LARGE SCALE GENOMIC DNA]</scope>
</reference>
<keyword evidence="3" id="KW-1185">Reference proteome</keyword>
<dbReference type="EMBL" id="CAJFCJ010000001">
    <property type="protein sequence ID" value="CAD5110663.1"/>
    <property type="molecule type" value="Genomic_DNA"/>
</dbReference>
<feature type="compositionally biased region" description="Acidic residues" evidence="1">
    <location>
        <begin position="1"/>
        <end position="12"/>
    </location>
</feature>
<evidence type="ECO:0000313" key="3">
    <source>
        <dbReference type="Proteomes" id="UP000549394"/>
    </source>
</evidence>
<feature type="region of interest" description="Disordered" evidence="1">
    <location>
        <begin position="1"/>
        <end position="23"/>
    </location>
</feature>
<name>A0A7I8V564_9ANNE</name>
<dbReference type="AlphaFoldDB" id="A0A7I8V564"/>
<gene>
    <name evidence="2" type="ORF">DGYR_LOCUS39</name>
</gene>
<evidence type="ECO:0000313" key="2">
    <source>
        <dbReference type="EMBL" id="CAD5110663.1"/>
    </source>
</evidence>
<sequence>MDDENFDDEEDEWISRGPSMYRRTSAPTAHSLYILPFGFDVKTSFAATESLLNVRSANFSIRQKEEDNDIWKRPPPDFRPQVYAPKPPKRNSRDAVKPWKYHARFDDEPPRSKNIPPKLPEIFAPVKPGENLTKEKPRFIRTFRINDSYDAKLDLVKKFREVKGSVEPYQQPEPHDFRNYPSLKKLGLDEFTTSYERDPFNINFQSERLNTIHGLVSAPPMGSRNVGIQMAPPMSPQEKWEARLILDKDPWPEKSAEYTRYRRRRTAHSALMDRIEDTLSKKWYREKMKVNNSFN</sequence>
<feature type="region of interest" description="Disordered" evidence="1">
    <location>
        <begin position="63"/>
        <end position="122"/>
    </location>
</feature>
<feature type="compositionally biased region" description="Basic and acidic residues" evidence="1">
    <location>
        <begin position="63"/>
        <end position="76"/>
    </location>
</feature>